<dbReference type="GO" id="GO:1901135">
    <property type="term" value="P:carbohydrate derivative metabolic process"/>
    <property type="evidence" value="ECO:0007669"/>
    <property type="project" value="InterPro"/>
</dbReference>
<gene>
    <name evidence="3" type="ORF">CUV01_06465</name>
</gene>
<sequence length="159" mass="16624">MSTRSLQCDWSHALAPLAKAKSVLTISRGPSLAIASEAALKLKETCGIHAEAFSSAEVIHGPLALAKGDLAALVFQPDPHGRASAEYAVQRMRASGSSVYTVGQDGHSPYHLPVPSTGNDFLDPIAAICAFYVFAEQLAGTLGLDPDSPPNLNKITVTV</sequence>
<keyword evidence="1" id="KW-0032">Aminotransferase</keyword>
<dbReference type="CDD" id="cd05009">
    <property type="entry name" value="SIS_GlmS_GlmD_2"/>
    <property type="match status" value="1"/>
</dbReference>
<dbReference type="PANTHER" id="PTHR10937:SF8">
    <property type="entry name" value="AMINOTRANSFERASE-RELATED"/>
    <property type="match status" value="1"/>
</dbReference>
<accession>A0A2K9EDR2</accession>
<keyword evidence="1" id="KW-0808">Transferase</keyword>
<dbReference type="PANTHER" id="PTHR10937">
    <property type="entry name" value="GLUCOSAMINE--FRUCTOSE-6-PHOSPHATE AMINOTRANSFERASE, ISOMERIZING"/>
    <property type="match status" value="1"/>
</dbReference>
<proteinExistence type="predicted"/>
<dbReference type="Proteomes" id="UP000233742">
    <property type="component" value="Chromosome"/>
</dbReference>
<evidence type="ECO:0000313" key="3">
    <source>
        <dbReference type="EMBL" id="AUH33080.1"/>
    </source>
</evidence>
<dbReference type="GO" id="GO:0097367">
    <property type="term" value="F:carbohydrate derivative binding"/>
    <property type="evidence" value="ECO:0007669"/>
    <property type="project" value="InterPro"/>
</dbReference>
<keyword evidence="4" id="KW-1185">Reference proteome</keyword>
<dbReference type="EMBL" id="CP025408">
    <property type="protein sequence ID" value="AUH33080.1"/>
    <property type="molecule type" value="Genomic_DNA"/>
</dbReference>
<dbReference type="KEGG" id="paro:CUV01_06465"/>
<dbReference type="GO" id="GO:0008483">
    <property type="term" value="F:transaminase activity"/>
    <property type="evidence" value="ECO:0007669"/>
    <property type="project" value="UniProtKB-KW"/>
</dbReference>
<dbReference type="SUPFAM" id="SSF53697">
    <property type="entry name" value="SIS domain"/>
    <property type="match status" value="1"/>
</dbReference>
<dbReference type="InterPro" id="IPR035490">
    <property type="entry name" value="GlmS/FrlB_SIS"/>
</dbReference>
<dbReference type="InterPro" id="IPR046348">
    <property type="entry name" value="SIS_dom_sf"/>
</dbReference>
<reference evidence="3 4" key="1">
    <citation type="submission" date="2017-12" db="EMBL/GenBank/DDBJ databases">
        <authorList>
            <person name="Hurst M.R.H."/>
        </authorList>
    </citation>
    <scope>NUCLEOTIDE SEQUENCE [LARGE SCALE GENOMIC DNA]</scope>
    <source>
        <strain evidence="3 4">BM15</strain>
    </source>
</reference>
<dbReference type="Pfam" id="PF01380">
    <property type="entry name" value="SIS"/>
    <property type="match status" value="1"/>
</dbReference>
<dbReference type="Gene3D" id="3.40.50.10490">
    <property type="entry name" value="Glucose-6-phosphate isomerase like protein, domain 1"/>
    <property type="match status" value="1"/>
</dbReference>
<evidence type="ECO:0000256" key="1">
    <source>
        <dbReference type="ARBA" id="ARBA00022576"/>
    </source>
</evidence>
<evidence type="ECO:0000313" key="4">
    <source>
        <dbReference type="Proteomes" id="UP000233742"/>
    </source>
</evidence>
<dbReference type="PROSITE" id="PS51464">
    <property type="entry name" value="SIS"/>
    <property type="match status" value="1"/>
</dbReference>
<evidence type="ECO:0000259" key="2">
    <source>
        <dbReference type="PROSITE" id="PS51464"/>
    </source>
</evidence>
<dbReference type="AlphaFoldDB" id="A0A2K9EDR2"/>
<feature type="domain" description="SIS" evidence="2">
    <location>
        <begin position="13"/>
        <end position="149"/>
    </location>
</feature>
<dbReference type="InterPro" id="IPR001347">
    <property type="entry name" value="SIS_dom"/>
</dbReference>
<name>A0A2K9EDR2_9RHOB</name>
<protein>
    <recommendedName>
        <fullName evidence="2">SIS domain-containing protein</fullName>
    </recommendedName>
</protein>
<organism evidence="3 4">
    <name type="scientific">Paracoccus tegillarcae</name>
    <dbReference type="NCBI Taxonomy" id="1529068"/>
    <lineage>
        <taxon>Bacteria</taxon>
        <taxon>Pseudomonadati</taxon>
        <taxon>Pseudomonadota</taxon>
        <taxon>Alphaproteobacteria</taxon>
        <taxon>Rhodobacterales</taxon>
        <taxon>Paracoccaceae</taxon>
        <taxon>Paracoccus</taxon>
    </lineage>
</organism>